<evidence type="ECO:0000313" key="1">
    <source>
        <dbReference type="EMBL" id="KAF7288294.1"/>
    </source>
</evidence>
<dbReference type="AlphaFoldDB" id="A0A8H6VU38"/>
<name>A0A8H6VU38_MYCCL</name>
<dbReference type="OrthoDB" id="3054030at2759"/>
<dbReference type="Proteomes" id="UP000613580">
    <property type="component" value="Unassembled WGS sequence"/>
</dbReference>
<comment type="caution">
    <text evidence="1">The sequence shown here is derived from an EMBL/GenBank/DDBJ whole genome shotgun (WGS) entry which is preliminary data.</text>
</comment>
<protein>
    <recommendedName>
        <fullName evidence="3">F-box domain-containing protein</fullName>
    </recommendedName>
</protein>
<dbReference type="SUPFAM" id="SSF52047">
    <property type="entry name" value="RNI-like"/>
    <property type="match status" value="1"/>
</dbReference>
<keyword evidence="2" id="KW-1185">Reference proteome</keyword>
<proteinExistence type="predicted"/>
<organism evidence="1 2">
    <name type="scientific">Mycena chlorophos</name>
    <name type="common">Agaric fungus</name>
    <name type="synonym">Agaricus chlorophos</name>
    <dbReference type="NCBI Taxonomy" id="658473"/>
    <lineage>
        <taxon>Eukaryota</taxon>
        <taxon>Fungi</taxon>
        <taxon>Dikarya</taxon>
        <taxon>Basidiomycota</taxon>
        <taxon>Agaricomycotina</taxon>
        <taxon>Agaricomycetes</taxon>
        <taxon>Agaricomycetidae</taxon>
        <taxon>Agaricales</taxon>
        <taxon>Marasmiineae</taxon>
        <taxon>Mycenaceae</taxon>
        <taxon>Mycena</taxon>
    </lineage>
</organism>
<sequence>MAGFLDLPNELLLLVLEELSLDTPHDLLSLPALCQRLQDLSLPVYFASMGMPDPTQRATAELRSDGKPDALDALLMTSWVTSIDDFRCSLPADTVELVEHAGRLSTLIQKLDAVRRLTIVWAPPDNFESIEDLLDVEVLVDLGALAAQMQTLLNAALKRGCNGLTLRNGVLFPVHPNVLRAGTISAVAHKLLPNTLSIGRSASWVDAQMGRFVDDAVHSLQFDSGGKHSPLSRLDIESTMFLLPPCLNWTLSALRFSPISSLSLCGIFLSTKMWTAILPLIAELVPELAELTMADLHGLEGTDILVFLTRLPLLKSLKIGYTEYSRRVQSSCPDSAPQPKFWHLEHLHAPSTFVIHFLKKKSALPKLRTLCITPRKLILGFRGLRHIRQFCSVIARQLVKHRYAHLPEVCIEMRCGKDIMQRDFTADLAEPMGELARWLFVITRLVVFFDNDMSAAELSSLGRWINRFTGLVHVSLRMDASSAEGWATVDTARAISVKTPHVKTFELNGVVFDAETLVEPTIPGPPRSRTVQFAV</sequence>
<gene>
    <name evidence="1" type="ORF">HMN09_01409500</name>
</gene>
<evidence type="ECO:0008006" key="3">
    <source>
        <dbReference type="Google" id="ProtNLM"/>
    </source>
</evidence>
<accession>A0A8H6VU38</accession>
<evidence type="ECO:0000313" key="2">
    <source>
        <dbReference type="Proteomes" id="UP000613580"/>
    </source>
</evidence>
<dbReference type="EMBL" id="JACAZE010000041">
    <property type="protein sequence ID" value="KAF7288294.1"/>
    <property type="molecule type" value="Genomic_DNA"/>
</dbReference>
<reference evidence="1" key="1">
    <citation type="submission" date="2020-05" db="EMBL/GenBank/DDBJ databases">
        <title>Mycena genomes resolve the evolution of fungal bioluminescence.</title>
        <authorList>
            <person name="Tsai I.J."/>
        </authorList>
    </citation>
    <scope>NUCLEOTIDE SEQUENCE</scope>
    <source>
        <strain evidence="1">110903Hualien_Pintung</strain>
    </source>
</reference>